<dbReference type="EC" id="2.7.13.3" evidence="2"/>
<dbReference type="InterPro" id="IPR036890">
    <property type="entry name" value="HATPase_C_sf"/>
</dbReference>
<keyword evidence="13" id="KW-0067">ATP-binding</keyword>
<gene>
    <name evidence="20" type="ORF">OCOJLMKI_1712</name>
</gene>
<evidence type="ECO:0000256" key="8">
    <source>
        <dbReference type="ARBA" id="ARBA00022643"/>
    </source>
</evidence>
<evidence type="ECO:0000256" key="11">
    <source>
        <dbReference type="ARBA" id="ARBA00022741"/>
    </source>
</evidence>
<dbReference type="InterPro" id="IPR035965">
    <property type="entry name" value="PAS-like_dom_sf"/>
</dbReference>
<reference evidence="20" key="1">
    <citation type="journal article" date="2021" name="Front. Microbiol.">
        <title>Comprehensive Comparative Genomics and Phenotyping of Methylobacterium Species.</title>
        <authorList>
            <person name="Alessa O."/>
            <person name="Ogura Y."/>
            <person name="Fujitani Y."/>
            <person name="Takami H."/>
            <person name="Hayashi T."/>
            <person name="Sahin N."/>
            <person name="Tani A."/>
        </authorList>
    </citation>
    <scope>NUCLEOTIDE SEQUENCE</scope>
    <source>
        <strain evidence="20">DSM 19015</strain>
    </source>
</reference>
<dbReference type="CDD" id="cd00130">
    <property type="entry name" value="PAS"/>
    <property type="match status" value="1"/>
</dbReference>
<evidence type="ECO:0000313" key="21">
    <source>
        <dbReference type="Proteomes" id="UP001055125"/>
    </source>
</evidence>
<dbReference type="Gene3D" id="3.30.565.10">
    <property type="entry name" value="Histidine kinase-like ATPase, C-terminal domain"/>
    <property type="match status" value="1"/>
</dbReference>
<feature type="domain" description="PAC" evidence="19">
    <location>
        <begin position="104"/>
        <end position="156"/>
    </location>
</feature>
<evidence type="ECO:0000256" key="6">
    <source>
        <dbReference type="ARBA" id="ARBA00022606"/>
    </source>
</evidence>
<sequence>MEGMFSADGDPEAVGSGNPRPTPVMDLSILQAAMEATNEAILITSAELDEPGPCIEYANPAFTRMTGYEVEEVVGRSPRFLQGPKTDREVLDRIRVALVAGEPFQGEAINYRKDGSTYFVEWLITPIRSDDGQISHWVSAQRDITERHAAEDRQALMVRELHHRVKNTLATVQAVLNATVRSSTSIPDFARILTGRVTSLAKTHALITEDVDQAVLFRQLIEAELLVYENGRGRLSLEGPPVVLPSALAVPIGMALHELTINALKHGALAHTDGRIVVTWSLEEDAGGKRLHWVWNEHDGPPVALPTQEGFGWRVLNRVLTAQVEAQVDIAYDPDGLRVTVDVPLR</sequence>
<evidence type="ECO:0000256" key="16">
    <source>
        <dbReference type="ARBA" id="ARBA00023170"/>
    </source>
</evidence>
<dbReference type="SMART" id="SM00086">
    <property type="entry name" value="PAC"/>
    <property type="match status" value="1"/>
</dbReference>
<keyword evidence="12 20" id="KW-0418">Kinase</keyword>
<feature type="domain" description="PAS" evidence="18">
    <location>
        <begin position="26"/>
        <end position="101"/>
    </location>
</feature>
<evidence type="ECO:0000256" key="13">
    <source>
        <dbReference type="ARBA" id="ARBA00022840"/>
    </source>
</evidence>
<comment type="catalytic activity">
    <reaction evidence="1">
        <text>ATP + protein L-histidine = ADP + protein N-phospho-L-histidine.</text>
        <dbReference type="EC" id="2.7.13.3"/>
    </reaction>
</comment>
<evidence type="ECO:0000259" key="18">
    <source>
        <dbReference type="PROSITE" id="PS50112"/>
    </source>
</evidence>
<dbReference type="PANTHER" id="PTHR41523:SF8">
    <property type="entry name" value="ETHYLENE RESPONSE SENSOR PROTEIN"/>
    <property type="match status" value="1"/>
</dbReference>
<keyword evidence="7" id="KW-0285">Flavoprotein</keyword>
<keyword evidence="14" id="KW-0157">Chromophore</keyword>
<comment type="caution">
    <text evidence="20">The sequence shown here is derived from an EMBL/GenBank/DDBJ whole genome shotgun (WGS) entry which is preliminary data.</text>
</comment>
<dbReference type="PROSITE" id="PS50113">
    <property type="entry name" value="PAC"/>
    <property type="match status" value="1"/>
</dbReference>
<evidence type="ECO:0000313" key="20">
    <source>
        <dbReference type="EMBL" id="GJD94510.1"/>
    </source>
</evidence>
<keyword evidence="11" id="KW-0547">Nucleotide-binding</keyword>
<dbReference type="InterPro" id="IPR001610">
    <property type="entry name" value="PAC"/>
</dbReference>
<keyword evidence="15" id="KW-0843">Virulence</keyword>
<evidence type="ECO:0000256" key="17">
    <source>
        <dbReference type="SAM" id="MobiDB-lite"/>
    </source>
</evidence>
<dbReference type="Pfam" id="PF07536">
    <property type="entry name" value="HWE_HK"/>
    <property type="match status" value="1"/>
</dbReference>
<keyword evidence="10" id="KW-0677">Repeat</keyword>
<evidence type="ECO:0000259" key="19">
    <source>
        <dbReference type="PROSITE" id="PS50113"/>
    </source>
</evidence>
<dbReference type="RefSeq" id="WP_306421399.1">
    <property type="nucleotide sequence ID" value="NZ_BPQP01000024.1"/>
</dbReference>
<dbReference type="SMART" id="SM00911">
    <property type="entry name" value="HWE_HK"/>
    <property type="match status" value="1"/>
</dbReference>
<dbReference type="EMBL" id="BPQP01000024">
    <property type="protein sequence ID" value="GJD94510.1"/>
    <property type="molecule type" value="Genomic_DNA"/>
</dbReference>
<keyword evidence="5" id="KW-0597">Phosphoprotein</keyword>
<feature type="region of interest" description="Disordered" evidence="17">
    <location>
        <begin position="1"/>
        <end position="22"/>
    </location>
</feature>
<keyword evidence="8" id="KW-0288">FMN</keyword>
<dbReference type="InterPro" id="IPR000700">
    <property type="entry name" value="PAS-assoc_C"/>
</dbReference>
<dbReference type="SUPFAM" id="SSF55785">
    <property type="entry name" value="PYP-like sensor domain (PAS domain)"/>
    <property type="match status" value="1"/>
</dbReference>
<reference evidence="20" key="2">
    <citation type="submission" date="2021-08" db="EMBL/GenBank/DDBJ databases">
        <authorList>
            <person name="Tani A."/>
            <person name="Ola A."/>
            <person name="Ogura Y."/>
            <person name="Katsura K."/>
            <person name="Hayashi T."/>
        </authorList>
    </citation>
    <scope>NUCLEOTIDE SEQUENCE</scope>
    <source>
        <strain evidence="20">DSM 19015</strain>
    </source>
</reference>
<proteinExistence type="predicted"/>
<dbReference type="NCBIfam" id="TIGR00229">
    <property type="entry name" value="sensory_box"/>
    <property type="match status" value="1"/>
</dbReference>
<keyword evidence="16" id="KW-0675">Receptor</keyword>
<dbReference type="Proteomes" id="UP001055125">
    <property type="component" value="Unassembled WGS sequence"/>
</dbReference>
<protein>
    <recommendedName>
        <fullName evidence="3">Blue-light-activated histidine kinase</fullName>
        <ecNumber evidence="2">2.7.13.3</ecNumber>
    </recommendedName>
</protein>
<evidence type="ECO:0000256" key="9">
    <source>
        <dbReference type="ARBA" id="ARBA00022679"/>
    </source>
</evidence>
<evidence type="ECO:0000256" key="2">
    <source>
        <dbReference type="ARBA" id="ARBA00012438"/>
    </source>
</evidence>
<evidence type="ECO:0000256" key="7">
    <source>
        <dbReference type="ARBA" id="ARBA00022630"/>
    </source>
</evidence>
<name>A0ABQ4RVV0_9HYPH</name>
<evidence type="ECO:0000256" key="12">
    <source>
        <dbReference type="ARBA" id="ARBA00022777"/>
    </source>
</evidence>
<keyword evidence="6" id="KW-0716">Sensory transduction</keyword>
<evidence type="ECO:0000256" key="4">
    <source>
        <dbReference type="ARBA" id="ARBA00022543"/>
    </source>
</evidence>
<accession>A0ABQ4RVV0</accession>
<keyword evidence="9" id="KW-0808">Transferase</keyword>
<evidence type="ECO:0000256" key="3">
    <source>
        <dbReference type="ARBA" id="ARBA00021740"/>
    </source>
</evidence>
<dbReference type="SMART" id="SM00091">
    <property type="entry name" value="PAS"/>
    <property type="match status" value="1"/>
</dbReference>
<dbReference type="Gene3D" id="3.30.450.20">
    <property type="entry name" value="PAS domain"/>
    <property type="match status" value="1"/>
</dbReference>
<dbReference type="PANTHER" id="PTHR41523">
    <property type="entry name" value="TWO-COMPONENT SYSTEM SENSOR PROTEIN"/>
    <property type="match status" value="1"/>
</dbReference>
<keyword evidence="4" id="KW-0600">Photoreceptor protein</keyword>
<dbReference type="InterPro" id="IPR011102">
    <property type="entry name" value="Sig_transdc_His_kinase_HWE"/>
</dbReference>
<organism evidence="20 21">
    <name type="scientific">Methylobacterium iners</name>
    <dbReference type="NCBI Taxonomy" id="418707"/>
    <lineage>
        <taxon>Bacteria</taxon>
        <taxon>Pseudomonadati</taxon>
        <taxon>Pseudomonadota</taxon>
        <taxon>Alphaproteobacteria</taxon>
        <taxon>Hyphomicrobiales</taxon>
        <taxon>Methylobacteriaceae</taxon>
        <taxon>Methylobacterium</taxon>
    </lineage>
</organism>
<evidence type="ECO:0000256" key="10">
    <source>
        <dbReference type="ARBA" id="ARBA00022737"/>
    </source>
</evidence>
<dbReference type="PROSITE" id="PS50112">
    <property type="entry name" value="PAS"/>
    <property type="match status" value="1"/>
</dbReference>
<keyword evidence="21" id="KW-1185">Reference proteome</keyword>
<evidence type="ECO:0000256" key="15">
    <source>
        <dbReference type="ARBA" id="ARBA00023026"/>
    </source>
</evidence>
<dbReference type="Pfam" id="PF13426">
    <property type="entry name" value="PAS_9"/>
    <property type="match status" value="1"/>
</dbReference>
<evidence type="ECO:0000256" key="14">
    <source>
        <dbReference type="ARBA" id="ARBA00022991"/>
    </source>
</evidence>
<evidence type="ECO:0000256" key="5">
    <source>
        <dbReference type="ARBA" id="ARBA00022553"/>
    </source>
</evidence>
<dbReference type="InterPro" id="IPR000014">
    <property type="entry name" value="PAS"/>
</dbReference>
<dbReference type="GO" id="GO:0016301">
    <property type="term" value="F:kinase activity"/>
    <property type="evidence" value="ECO:0007669"/>
    <property type="project" value="UniProtKB-KW"/>
</dbReference>
<evidence type="ECO:0000256" key="1">
    <source>
        <dbReference type="ARBA" id="ARBA00000085"/>
    </source>
</evidence>